<keyword evidence="4" id="KW-0804">Transcription</keyword>
<accession>A0A1I6FDK7</accession>
<keyword evidence="1" id="KW-0678">Repressor</keyword>
<evidence type="ECO:0000313" key="6">
    <source>
        <dbReference type="EMBL" id="SFR27933.1"/>
    </source>
</evidence>
<dbReference type="InterPro" id="IPR046335">
    <property type="entry name" value="LacI/GalR-like_sensor"/>
</dbReference>
<evidence type="ECO:0000256" key="3">
    <source>
        <dbReference type="ARBA" id="ARBA00023125"/>
    </source>
</evidence>
<dbReference type="Pfam" id="PF00356">
    <property type="entry name" value="LacI"/>
    <property type="match status" value="1"/>
</dbReference>
<reference evidence="7" key="1">
    <citation type="submission" date="2016-10" db="EMBL/GenBank/DDBJ databases">
        <authorList>
            <person name="Varghese N."/>
            <person name="Submissions S."/>
        </authorList>
    </citation>
    <scope>NUCLEOTIDE SEQUENCE [LARGE SCALE GENOMIC DNA]</scope>
    <source>
        <strain evidence="7">DSM 44232</strain>
    </source>
</reference>
<feature type="domain" description="HTH lacI-type" evidence="5">
    <location>
        <begin position="16"/>
        <end position="70"/>
    </location>
</feature>
<dbReference type="STRING" id="84724.SAMN04488564_11244"/>
<dbReference type="GO" id="GO:0000976">
    <property type="term" value="F:transcription cis-regulatory region binding"/>
    <property type="evidence" value="ECO:0007669"/>
    <property type="project" value="TreeGrafter"/>
</dbReference>
<dbReference type="CDD" id="cd06267">
    <property type="entry name" value="PBP1_LacI_sugar_binding-like"/>
    <property type="match status" value="1"/>
</dbReference>
<dbReference type="CDD" id="cd01392">
    <property type="entry name" value="HTH_LacI"/>
    <property type="match status" value="1"/>
</dbReference>
<evidence type="ECO:0000256" key="1">
    <source>
        <dbReference type="ARBA" id="ARBA00022491"/>
    </source>
</evidence>
<dbReference type="PANTHER" id="PTHR30146">
    <property type="entry name" value="LACI-RELATED TRANSCRIPTIONAL REPRESSOR"/>
    <property type="match status" value="1"/>
</dbReference>
<protein>
    <submittedName>
        <fullName evidence="6">Transcriptional regulator, LacI family</fullName>
    </submittedName>
</protein>
<keyword evidence="7" id="KW-1185">Reference proteome</keyword>
<dbReference type="GO" id="GO:0003700">
    <property type="term" value="F:DNA-binding transcription factor activity"/>
    <property type="evidence" value="ECO:0007669"/>
    <property type="project" value="TreeGrafter"/>
</dbReference>
<dbReference type="Gene3D" id="1.10.260.40">
    <property type="entry name" value="lambda repressor-like DNA-binding domains"/>
    <property type="match status" value="1"/>
</dbReference>
<dbReference type="InterPro" id="IPR000843">
    <property type="entry name" value="HTH_LacI"/>
</dbReference>
<dbReference type="InterPro" id="IPR028082">
    <property type="entry name" value="Peripla_BP_I"/>
</dbReference>
<evidence type="ECO:0000256" key="2">
    <source>
        <dbReference type="ARBA" id="ARBA00023015"/>
    </source>
</evidence>
<gene>
    <name evidence="6" type="ORF">SAMN04488564_11244</name>
</gene>
<dbReference type="InterPro" id="IPR010982">
    <property type="entry name" value="Lambda_DNA-bd_dom_sf"/>
</dbReference>
<dbReference type="PANTHER" id="PTHR30146:SF148">
    <property type="entry name" value="HTH-TYPE TRANSCRIPTIONAL REPRESSOR PURR-RELATED"/>
    <property type="match status" value="1"/>
</dbReference>
<evidence type="ECO:0000256" key="4">
    <source>
        <dbReference type="ARBA" id="ARBA00023163"/>
    </source>
</evidence>
<dbReference type="SUPFAM" id="SSF47413">
    <property type="entry name" value="lambda repressor-like DNA-binding domains"/>
    <property type="match status" value="1"/>
</dbReference>
<dbReference type="AlphaFoldDB" id="A0A1I6FDK7"/>
<dbReference type="PROSITE" id="PS50932">
    <property type="entry name" value="HTH_LACI_2"/>
    <property type="match status" value="1"/>
</dbReference>
<dbReference type="EMBL" id="FOYL01000012">
    <property type="protein sequence ID" value="SFR27933.1"/>
    <property type="molecule type" value="Genomic_DNA"/>
</dbReference>
<dbReference type="Proteomes" id="UP000198583">
    <property type="component" value="Unassembled WGS sequence"/>
</dbReference>
<evidence type="ECO:0000259" key="5">
    <source>
        <dbReference type="PROSITE" id="PS50932"/>
    </source>
</evidence>
<name>A0A1I6FDK7_9PSEU</name>
<dbReference type="Pfam" id="PF13377">
    <property type="entry name" value="Peripla_BP_3"/>
    <property type="match status" value="1"/>
</dbReference>
<organism evidence="6 7">
    <name type="scientific">Lentzea waywayandensis</name>
    <dbReference type="NCBI Taxonomy" id="84724"/>
    <lineage>
        <taxon>Bacteria</taxon>
        <taxon>Bacillati</taxon>
        <taxon>Actinomycetota</taxon>
        <taxon>Actinomycetes</taxon>
        <taxon>Pseudonocardiales</taxon>
        <taxon>Pseudonocardiaceae</taxon>
        <taxon>Lentzea</taxon>
    </lineage>
</organism>
<keyword evidence="3" id="KW-0238">DNA-binding</keyword>
<sequence length="344" mass="36411">MAKQHPASPEARSAGATIYSVADHAGVSIATVSRVLQGATVVAEATRQKVLTAVEELGYVPTGAARSLAVRHHEAHGLVLPELSGPYYAELLMGFEARAAELAQSVVLVLTNSRTDMAAAVRQLATRVDAIAVFGSAAIPADLVRLLRAKKPVVVIAGEPQDGIEAVAAENLESARELAGHVLDHGRRRALFVGDPDSGPDIRNRYDGYLAAHRDRGLDAAEPVLARLSEADGTAFAQRLLAGEHEADALMCANDELALSIMTTLQDAGRDVPGDIAIVGWDDVMTARYVRPGLTTVRQPVHELGALAADRLHELVGGEPPRTYAQMLPTRLVVRTSCGCLPVT</sequence>
<dbReference type="SMART" id="SM00354">
    <property type="entry name" value="HTH_LACI"/>
    <property type="match status" value="1"/>
</dbReference>
<keyword evidence="2" id="KW-0805">Transcription regulation</keyword>
<dbReference type="RefSeq" id="WP_093603510.1">
    <property type="nucleotide sequence ID" value="NZ_FOYL01000012.1"/>
</dbReference>
<proteinExistence type="predicted"/>
<dbReference type="OrthoDB" id="4268837at2"/>
<dbReference type="Gene3D" id="3.40.50.2300">
    <property type="match status" value="2"/>
</dbReference>
<evidence type="ECO:0000313" key="7">
    <source>
        <dbReference type="Proteomes" id="UP000198583"/>
    </source>
</evidence>
<dbReference type="SUPFAM" id="SSF53822">
    <property type="entry name" value="Periplasmic binding protein-like I"/>
    <property type="match status" value="1"/>
</dbReference>